<dbReference type="GeneID" id="119636293"/>
<sequence>MDGPESTDDPVSMSYNFESLKMSHMQNRVKVSDGNIQTCLEEPSNVEGASIFTYLFHGFILHIRENDFRSQRKVGGNFVNASEPGQINLLEISPRISNKFDHNDASTIASKVNFIGDSNTTLTDEPRAVAVSANGEKHSIDLNDLKENISNSFVASQSTLENISAMSVQDSFPSIRIDGATEHLYRPVSKCHIDSAKLLKKQMSSRRHNNQKHRLICTPRNLDRLSGSRIKRDSSQLQPRISTTNVQTQTGADTILVSKSIQASNLTQEKCTIPPTTTKQRLIYTQVNPENTHVPHHNGNEYGRYEQYSEPQRRITKSPLTLPPRTRTPSPRRPTLEKPLRPYGNKHSNLSSSYSELRAIASGVTLITVVWWLLSTIFQLGGISNFMDNVIYQIRTFYFADEKPKTKVELLWEFIANFWPS</sequence>
<dbReference type="AlphaFoldDB" id="A0A9C6DTA5"/>
<gene>
    <name evidence="4" type="primary">LOC119636293</name>
</gene>
<dbReference type="Proteomes" id="UP000092443">
    <property type="component" value="Unplaced"/>
</dbReference>
<evidence type="ECO:0000313" key="3">
    <source>
        <dbReference type="Proteomes" id="UP000092443"/>
    </source>
</evidence>
<proteinExistence type="predicted"/>
<organism evidence="3 4">
    <name type="scientific">Glossina fuscipes</name>
    <dbReference type="NCBI Taxonomy" id="7396"/>
    <lineage>
        <taxon>Eukaryota</taxon>
        <taxon>Metazoa</taxon>
        <taxon>Ecdysozoa</taxon>
        <taxon>Arthropoda</taxon>
        <taxon>Hexapoda</taxon>
        <taxon>Insecta</taxon>
        <taxon>Pterygota</taxon>
        <taxon>Neoptera</taxon>
        <taxon>Endopterygota</taxon>
        <taxon>Diptera</taxon>
        <taxon>Brachycera</taxon>
        <taxon>Muscomorpha</taxon>
        <taxon>Hippoboscoidea</taxon>
        <taxon>Glossinidae</taxon>
        <taxon>Glossina</taxon>
    </lineage>
</organism>
<evidence type="ECO:0000313" key="4">
    <source>
        <dbReference type="RefSeq" id="XP_037887524.1"/>
    </source>
</evidence>
<evidence type="ECO:0000256" key="1">
    <source>
        <dbReference type="SAM" id="MobiDB-lite"/>
    </source>
</evidence>
<dbReference type="RefSeq" id="XP_037887524.1">
    <property type="nucleotide sequence ID" value="XM_038031596.1"/>
</dbReference>
<reference evidence="4" key="1">
    <citation type="submission" date="2025-08" db="UniProtKB">
        <authorList>
            <consortium name="RefSeq"/>
        </authorList>
    </citation>
    <scope>IDENTIFICATION</scope>
    <source>
        <tissue evidence="4">Whole body pupa</tissue>
    </source>
</reference>
<protein>
    <submittedName>
        <fullName evidence="4">Uncharacterized protein LOC119636293</fullName>
    </submittedName>
</protein>
<keyword evidence="3" id="KW-1185">Reference proteome</keyword>
<keyword evidence="2" id="KW-0812">Transmembrane</keyword>
<feature type="region of interest" description="Disordered" evidence="1">
    <location>
        <begin position="290"/>
        <end position="344"/>
    </location>
</feature>
<dbReference type="KEGG" id="gfs:119636293"/>
<evidence type="ECO:0000256" key="2">
    <source>
        <dbReference type="SAM" id="Phobius"/>
    </source>
</evidence>
<name>A0A9C6DTA5_9MUSC</name>
<feature type="transmembrane region" description="Helical" evidence="2">
    <location>
        <begin position="359"/>
        <end position="378"/>
    </location>
</feature>
<keyword evidence="2" id="KW-0472">Membrane</keyword>
<feature type="compositionally biased region" description="Low complexity" evidence="1">
    <location>
        <begin position="318"/>
        <end position="329"/>
    </location>
</feature>
<keyword evidence="2" id="KW-1133">Transmembrane helix</keyword>
<accession>A0A9C6DTA5</accession>